<keyword evidence="3" id="KW-1185">Reference proteome</keyword>
<name>F4RVV4_MELLP</name>
<dbReference type="VEuPathDB" id="FungiDB:MELLADRAFT_13047"/>
<dbReference type="RefSeq" id="XP_007413217.1">
    <property type="nucleotide sequence ID" value="XM_007413155.1"/>
</dbReference>
<sequence length="335" mass="34269">MHLSFAYLGFVLTASAAAGSHHLARTDTIARLSVRSDEETGKKADLQMKCIGGCGGLPAPGPSACWNAPVVCPAGQGLPPMNTFFSQVQSYTVITSNTVGIWNGGLDPQTILLQFQVMVTSLSTLFYSLQGGCSFQGNPQVFISTFAPMIIQIQSMITIINTQCVGIIGSFQSSFAVLTVLMQSIIGVAITMHVNIQQFFSACNFNPQLWSPLGFPVDNWMNGIPGSFPGGPGGFGPGGLPGGPGGLPGGIPNGVGPQVFPGGGPNGGGGGGAFGFFQPLSHLGQLLQQLLIILEPIFQGLERLLAGVGLLLGHLGDALGGLLGGAGGASPVGFI</sequence>
<accession>F4RVV4</accession>
<organism evidence="3">
    <name type="scientific">Melampsora larici-populina (strain 98AG31 / pathotype 3-4-7)</name>
    <name type="common">Poplar leaf rust fungus</name>
    <dbReference type="NCBI Taxonomy" id="747676"/>
    <lineage>
        <taxon>Eukaryota</taxon>
        <taxon>Fungi</taxon>
        <taxon>Dikarya</taxon>
        <taxon>Basidiomycota</taxon>
        <taxon>Pucciniomycotina</taxon>
        <taxon>Pucciniomycetes</taxon>
        <taxon>Pucciniales</taxon>
        <taxon>Melampsoraceae</taxon>
        <taxon>Melampsora</taxon>
    </lineage>
</organism>
<dbReference type="KEGG" id="mlr:MELLADRAFT_13047"/>
<reference evidence="3" key="1">
    <citation type="journal article" date="2011" name="Proc. Natl. Acad. Sci. U.S.A.">
        <title>Obligate biotrophy features unraveled by the genomic analysis of rust fungi.</title>
        <authorList>
            <person name="Duplessis S."/>
            <person name="Cuomo C.A."/>
            <person name="Lin Y.-C."/>
            <person name="Aerts A."/>
            <person name="Tisserant E."/>
            <person name="Veneault-Fourrey C."/>
            <person name="Joly D.L."/>
            <person name="Hacquard S."/>
            <person name="Amselem J."/>
            <person name="Cantarel B.L."/>
            <person name="Chiu R."/>
            <person name="Coutinho P.M."/>
            <person name="Feau N."/>
            <person name="Field M."/>
            <person name="Frey P."/>
            <person name="Gelhaye E."/>
            <person name="Goldberg J."/>
            <person name="Grabherr M.G."/>
            <person name="Kodira C.D."/>
            <person name="Kohler A."/>
            <person name="Kuees U."/>
            <person name="Lindquist E.A."/>
            <person name="Lucas S.M."/>
            <person name="Mago R."/>
            <person name="Mauceli E."/>
            <person name="Morin E."/>
            <person name="Murat C."/>
            <person name="Pangilinan J.L."/>
            <person name="Park R."/>
            <person name="Pearson M."/>
            <person name="Quesneville H."/>
            <person name="Rouhier N."/>
            <person name="Sakthikumar S."/>
            <person name="Salamov A.A."/>
            <person name="Schmutz J."/>
            <person name="Selles B."/>
            <person name="Shapiro H."/>
            <person name="Tanguay P."/>
            <person name="Tuskan G.A."/>
            <person name="Henrissat B."/>
            <person name="Van de Peer Y."/>
            <person name="Rouze P."/>
            <person name="Ellis J.G."/>
            <person name="Dodds P.N."/>
            <person name="Schein J.E."/>
            <person name="Zhong S."/>
            <person name="Hamelin R.C."/>
            <person name="Grigoriev I.V."/>
            <person name="Szabo L.J."/>
            <person name="Martin F."/>
        </authorList>
    </citation>
    <scope>NUCLEOTIDE SEQUENCE [LARGE SCALE GENOMIC DNA]</scope>
    <source>
        <strain evidence="3">98AG31 / pathotype 3-4-7</strain>
    </source>
</reference>
<dbReference type="Proteomes" id="UP000001072">
    <property type="component" value="Unassembled WGS sequence"/>
</dbReference>
<dbReference type="EMBL" id="GL883124">
    <property type="protein sequence ID" value="EGG03423.1"/>
    <property type="molecule type" value="Genomic_DNA"/>
</dbReference>
<gene>
    <name evidence="2" type="ORF">MELLADRAFT_13047</name>
</gene>
<keyword evidence="1" id="KW-0732">Signal</keyword>
<dbReference type="AlphaFoldDB" id="F4RVV4"/>
<feature type="signal peptide" evidence="1">
    <location>
        <begin position="1"/>
        <end position="19"/>
    </location>
</feature>
<evidence type="ECO:0000313" key="3">
    <source>
        <dbReference type="Proteomes" id="UP000001072"/>
    </source>
</evidence>
<protein>
    <submittedName>
        <fullName evidence="2">Secreted protein</fullName>
    </submittedName>
</protein>
<feature type="chain" id="PRO_5003315612" evidence="1">
    <location>
        <begin position="20"/>
        <end position="335"/>
    </location>
</feature>
<dbReference type="GeneID" id="18926882"/>
<dbReference type="InParanoid" id="F4RVV4"/>
<evidence type="ECO:0000313" key="2">
    <source>
        <dbReference type="EMBL" id="EGG03423.1"/>
    </source>
</evidence>
<proteinExistence type="predicted"/>
<dbReference type="HOGENOM" id="CLU_774056_0_0_1"/>
<evidence type="ECO:0000256" key="1">
    <source>
        <dbReference type="SAM" id="SignalP"/>
    </source>
</evidence>